<proteinExistence type="predicted"/>
<comment type="caution">
    <text evidence="2">The sequence shown here is derived from an EMBL/GenBank/DDBJ whole genome shotgun (WGS) entry which is preliminary data.</text>
</comment>
<evidence type="ECO:0000313" key="2">
    <source>
        <dbReference type="EMBL" id="OAG29948.1"/>
    </source>
</evidence>
<feature type="transmembrane region" description="Helical" evidence="1">
    <location>
        <begin position="243"/>
        <end position="275"/>
    </location>
</feature>
<dbReference type="GeneID" id="93647845"/>
<dbReference type="OrthoDB" id="417037at2759"/>
<keyword evidence="3" id="KW-1185">Reference proteome</keyword>
<dbReference type="STRING" id="1805483.A0A177EDQ7"/>
<dbReference type="EMBL" id="LTDL01000038">
    <property type="protein sequence ID" value="OAG29948.1"/>
    <property type="molecule type" value="Genomic_DNA"/>
</dbReference>
<feature type="transmembrane region" description="Helical" evidence="1">
    <location>
        <begin position="295"/>
        <end position="314"/>
    </location>
</feature>
<feature type="transmembrane region" description="Helical" evidence="1">
    <location>
        <begin position="78"/>
        <end position="96"/>
    </location>
</feature>
<dbReference type="RefSeq" id="XP_067544500.1">
    <property type="nucleotide sequence ID" value="XM_067688913.1"/>
</dbReference>
<feature type="transmembrane region" description="Helical" evidence="1">
    <location>
        <begin position="46"/>
        <end position="66"/>
    </location>
</feature>
<keyword evidence="1" id="KW-1133">Transmembrane helix</keyword>
<accession>A0A177EDQ7</accession>
<evidence type="ECO:0000313" key="3">
    <source>
        <dbReference type="Proteomes" id="UP000185944"/>
    </source>
</evidence>
<organism evidence="2 3">
    <name type="scientific">Nematocida displodere</name>
    <dbReference type="NCBI Taxonomy" id="1805483"/>
    <lineage>
        <taxon>Eukaryota</taxon>
        <taxon>Fungi</taxon>
        <taxon>Fungi incertae sedis</taxon>
        <taxon>Microsporidia</taxon>
        <taxon>Nematocida</taxon>
    </lineage>
</organism>
<sequence>MLYIPKVGCVMTLAQLVSIVFISSSSMANTIMNKYLVSRAHVQSRFFVLAVQTTVILAVLLGMNVFVGEDLQTSFEFLKKWLVLSFSLIIMIYSGLQANVLPISLFTIFKNGSIPIIVIYDYLHKGYVIEELTGASFVFLVASSLLGSVSDVSDTDASDVSSGKAQTSVTKQKARVVGMVWMAINCISSACYAIRINILMKASGVSSVAAAIYINSLALPFLLILAAAEAFTFKIPTKHMPAICFSGLTSCAVSVSTTWAASIFTTTTLAMVMALNKTPMAMSGIVFGLERLGSPWKWVSVGLGLISATCYAVSKRH</sequence>
<dbReference type="AlphaFoldDB" id="A0A177EDQ7"/>
<feature type="transmembrane region" description="Helical" evidence="1">
    <location>
        <begin position="210"/>
        <end position="231"/>
    </location>
</feature>
<feature type="transmembrane region" description="Helical" evidence="1">
    <location>
        <begin position="176"/>
        <end position="198"/>
    </location>
</feature>
<evidence type="ECO:0000256" key="1">
    <source>
        <dbReference type="SAM" id="Phobius"/>
    </source>
</evidence>
<keyword evidence="1" id="KW-0472">Membrane</keyword>
<dbReference type="VEuPathDB" id="MicrosporidiaDB:NEDG_01495"/>
<gene>
    <name evidence="2" type="ORF">NEDG_01495</name>
</gene>
<dbReference type="Proteomes" id="UP000185944">
    <property type="component" value="Unassembled WGS sequence"/>
</dbReference>
<name>A0A177EDQ7_9MICR</name>
<keyword evidence="1" id="KW-0812">Transmembrane</keyword>
<reference evidence="2 3" key="1">
    <citation type="submission" date="2016-02" db="EMBL/GenBank/DDBJ databases">
        <title>Discovery of a natural microsporidian pathogen with a broad tissue tropism in Caenorhabditis elegans.</title>
        <authorList>
            <person name="Luallen R.J."/>
            <person name="Reinke A.W."/>
            <person name="Tong L."/>
            <person name="Botts M.R."/>
            <person name="Felix M.-A."/>
            <person name="Troemel E.R."/>
        </authorList>
    </citation>
    <scope>NUCLEOTIDE SEQUENCE [LARGE SCALE GENOMIC DNA]</scope>
    <source>
        <strain evidence="2 3">JUm2807</strain>
    </source>
</reference>
<protein>
    <submittedName>
        <fullName evidence="2">GDP-mannose transporter</fullName>
    </submittedName>
</protein>